<protein>
    <submittedName>
        <fullName evidence="2">Uncharacterized protein</fullName>
    </submittedName>
</protein>
<keyword evidence="1" id="KW-1133">Transmembrane helix</keyword>
<keyword evidence="3" id="KW-1185">Reference proteome</keyword>
<evidence type="ECO:0000256" key="1">
    <source>
        <dbReference type="SAM" id="Phobius"/>
    </source>
</evidence>
<keyword evidence="1" id="KW-0472">Membrane</keyword>
<organism evidence="2 3">
    <name type="scientific">Methylobacter tundripaludum (strain ATCC BAA-1195 / DSM 17260 / SV96)</name>
    <dbReference type="NCBI Taxonomy" id="697282"/>
    <lineage>
        <taxon>Bacteria</taxon>
        <taxon>Pseudomonadati</taxon>
        <taxon>Pseudomonadota</taxon>
        <taxon>Gammaproteobacteria</taxon>
        <taxon>Methylococcales</taxon>
        <taxon>Methylococcaceae</taxon>
        <taxon>Methylobacter</taxon>
    </lineage>
</organism>
<evidence type="ECO:0000313" key="2">
    <source>
        <dbReference type="EMBL" id="EGW21189.1"/>
    </source>
</evidence>
<reference evidence="2 3" key="1">
    <citation type="submission" date="2011-06" db="EMBL/GenBank/DDBJ databases">
        <title>Genomic sequence of Methylobacter tundripaludum SV96.</title>
        <authorList>
            <consortium name="US DOE Joint Genome Institute"/>
            <person name="Lucas S."/>
            <person name="Han J."/>
            <person name="Lapidus A."/>
            <person name="Cheng J.-F."/>
            <person name="Goodwin L."/>
            <person name="Pitluck S."/>
            <person name="Held B."/>
            <person name="Detter J.C."/>
            <person name="Han C."/>
            <person name="Tapia R."/>
            <person name="Land M."/>
            <person name="Hauser L."/>
            <person name="Kyrpides N."/>
            <person name="Ivanova N."/>
            <person name="Ovchinnikova G."/>
            <person name="Pagani I."/>
            <person name="Klotz M.G."/>
            <person name="Dispirito A.A."/>
            <person name="Murrell J.C."/>
            <person name="Dunfield P."/>
            <person name="Kalyuzhnaya M.G."/>
            <person name="Svenning M."/>
            <person name="Trotsenko Y.A."/>
            <person name="Stein L.Y."/>
            <person name="Woyke T."/>
        </authorList>
    </citation>
    <scope>NUCLEOTIDE SEQUENCE [LARGE SCALE GENOMIC DNA]</scope>
    <source>
        <strain evidence="3">ATCC BAA-1195 / DSM 17260 / SV96</strain>
    </source>
</reference>
<evidence type="ECO:0000313" key="3">
    <source>
        <dbReference type="Proteomes" id="UP000004664"/>
    </source>
</evidence>
<dbReference type="AlphaFoldDB" id="G3IYG7"/>
<gene>
    <name evidence="2" type="ORF">Mettu_4351</name>
</gene>
<sequence length="82" mass="9900">MQLRHNAETWDRLLKYNKLLEFSRVLLGFYFLKPLGWPHTSLAQKLVNFWAKFMSLLRWGYILGLRTFLALCYFHSNFLAFP</sequence>
<feature type="transmembrane region" description="Helical" evidence="1">
    <location>
        <begin position="59"/>
        <end position="81"/>
    </location>
</feature>
<accession>G3IYG7</accession>
<name>G3IYG7_METTV</name>
<dbReference type="EMBL" id="JH109153">
    <property type="protein sequence ID" value="EGW21189.1"/>
    <property type="molecule type" value="Genomic_DNA"/>
</dbReference>
<dbReference type="HOGENOM" id="CLU_2554428_0_0_6"/>
<dbReference type="Proteomes" id="UP000004664">
    <property type="component" value="Unassembled WGS sequence"/>
</dbReference>
<feature type="transmembrane region" description="Helical" evidence="1">
    <location>
        <begin position="21"/>
        <end position="39"/>
    </location>
</feature>
<keyword evidence="1" id="KW-0812">Transmembrane</keyword>
<proteinExistence type="predicted"/>